<keyword evidence="3" id="KW-0456">Lyase</keyword>
<evidence type="ECO:0000256" key="6">
    <source>
        <dbReference type="ARBA" id="ARBA00030030"/>
    </source>
</evidence>
<keyword evidence="1" id="KW-0540">Nuclease</keyword>
<dbReference type="RefSeq" id="XP_028534646.1">
    <property type="nucleotide sequence ID" value="XM_028678348.1"/>
</dbReference>
<dbReference type="Gene3D" id="3.90.1140.10">
    <property type="entry name" value="Cyclic phosphodiesterase"/>
    <property type="match status" value="1"/>
</dbReference>
<keyword evidence="4" id="KW-0539">Nucleus</keyword>
<dbReference type="GO" id="GO:0005634">
    <property type="term" value="C:nucleus"/>
    <property type="evidence" value="ECO:0007669"/>
    <property type="project" value="TreeGrafter"/>
</dbReference>
<protein>
    <recommendedName>
        <fullName evidence="5">U6 snRNA phosphodiesterase 1</fullName>
    </recommendedName>
    <alternativeName>
        <fullName evidence="6">3'-5' RNA exonuclease USB1</fullName>
    </alternativeName>
</protein>
<evidence type="ECO:0000256" key="5">
    <source>
        <dbReference type="ARBA" id="ARBA00029543"/>
    </source>
</evidence>
<dbReference type="VEuPathDB" id="PlasmoDB:PRELSG_1253400"/>
<evidence type="ECO:0000256" key="1">
    <source>
        <dbReference type="ARBA" id="ARBA00022722"/>
    </source>
</evidence>
<evidence type="ECO:0000256" key="3">
    <source>
        <dbReference type="ARBA" id="ARBA00023239"/>
    </source>
</evidence>
<dbReference type="Proteomes" id="UP000220158">
    <property type="component" value="Chromosome 12"/>
</dbReference>
<dbReference type="Pfam" id="PF09749">
    <property type="entry name" value="HVSL"/>
    <property type="match status" value="1"/>
</dbReference>
<name>A0A1J1HAK1_PLARL</name>
<evidence type="ECO:0000256" key="2">
    <source>
        <dbReference type="ARBA" id="ARBA00022801"/>
    </source>
</evidence>
<evidence type="ECO:0000256" key="4">
    <source>
        <dbReference type="ARBA" id="ARBA00023242"/>
    </source>
</evidence>
<dbReference type="GeneID" id="39737778"/>
<keyword evidence="8" id="KW-1185">Reference proteome</keyword>
<accession>A0A1J1HAK1</accession>
<proteinExistence type="predicted"/>
<gene>
    <name evidence="7" type="primary">USB1</name>
    <name evidence="7" type="ORF">PRELSG_1253400</name>
</gene>
<dbReference type="PANTHER" id="PTHR13522">
    <property type="entry name" value="U6 SNRNA PHOSPHODIESTERASE 1"/>
    <property type="match status" value="1"/>
</dbReference>
<sequence length="270" mass="31983">MSNKGDFNVYIYIPVTYNANIKKRSEYCYDILFKLIEKQYIICNDKSNHNIILSKQSNDINKEEFLKHIYYQIDDLNTDKKVQTNKETVTEEPPHITIVGSVQIKRHMISSFLNKVKEKLKNQNCFYLFFKKSVDLYKSQKNTKYFCSYTVSDEQQKLHLDPLIKKINEILNNFDLNNNYVNRICHMSLAYTDVSLEVILEKNKLNIKDTFWPNISEIIVDNSSDFSSDDFYIYVDCIHICIGNKLYKIHLKNFNNLNFLESDDSYISSE</sequence>
<dbReference type="KEGG" id="prel:PRELSG_1253400"/>
<dbReference type="GO" id="GO:0000175">
    <property type="term" value="F:3'-5'-RNA exonuclease activity"/>
    <property type="evidence" value="ECO:0007669"/>
    <property type="project" value="TreeGrafter"/>
</dbReference>
<evidence type="ECO:0000313" key="8">
    <source>
        <dbReference type="Proteomes" id="UP000220158"/>
    </source>
</evidence>
<dbReference type="EMBL" id="LN835307">
    <property type="protein sequence ID" value="CRH01647.1"/>
    <property type="molecule type" value="Genomic_DNA"/>
</dbReference>
<dbReference type="AlphaFoldDB" id="A0A1J1HAK1"/>
<dbReference type="OrthoDB" id="49151at2759"/>
<dbReference type="InterPro" id="IPR027521">
    <property type="entry name" value="Usb1"/>
</dbReference>
<evidence type="ECO:0000313" key="7">
    <source>
        <dbReference type="EMBL" id="CRH01647.1"/>
    </source>
</evidence>
<keyword evidence="2" id="KW-0378">Hydrolase</keyword>
<organism evidence="7 8">
    <name type="scientific">Plasmodium relictum</name>
    <dbReference type="NCBI Taxonomy" id="85471"/>
    <lineage>
        <taxon>Eukaryota</taxon>
        <taxon>Sar</taxon>
        <taxon>Alveolata</taxon>
        <taxon>Apicomplexa</taxon>
        <taxon>Aconoidasida</taxon>
        <taxon>Haemosporida</taxon>
        <taxon>Plasmodiidae</taxon>
        <taxon>Plasmodium</taxon>
        <taxon>Plasmodium (Haemamoeba)</taxon>
    </lineage>
</organism>
<dbReference type="PANTHER" id="PTHR13522:SF3">
    <property type="entry name" value="U6 SNRNA PHOSPHODIESTERASE 1"/>
    <property type="match status" value="1"/>
</dbReference>
<dbReference type="GO" id="GO:0016829">
    <property type="term" value="F:lyase activity"/>
    <property type="evidence" value="ECO:0007669"/>
    <property type="project" value="UniProtKB-KW"/>
</dbReference>
<dbReference type="GO" id="GO:0034477">
    <property type="term" value="P:U6 snRNA 3'-end processing"/>
    <property type="evidence" value="ECO:0007669"/>
    <property type="project" value="InterPro"/>
</dbReference>
<reference evidence="7 8" key="1">
    <citation type="submission" date="2015-04" db="EMBL/GenBank/DDBJ databases">
        <authorList>
            <consortium name="Pathogen Informatics"/>
        </authorList>
    </citation>
    <scope>NUCLEOTIDE SEQUENCE [LARGE SCALE GENOMIC DNA]</scope>
    <source>
        <strain evidence="7 8">SGS1</strain>
    </source>
</reference>